<evidence type="ECO:0000256" key="1">
    <source>
        <dbReference type="PROSITE-ProRule" id="PRU00042"/>
    </source>
</evidence>
<keyword evidence="5" id="KW-1185">Reference proteome</keyword>
<keyword evidence="1" id="KW-0479">Metal-binding</keyword>
<feature type="compositionally biased region" description="Gly residues" evidence="2">
    <location>
        <begin position="240"/>
        <end position="250"/>
    </location>
</feature>
<dbReference type="SUPFAM" id="SSF57667">
    <property type="entry name" value="beta-beta-alpha zinc fingers"/>
    <property type="match status" value="1"/>
</dbReference>
<keyword evidence="1" id="KW-0863">Zinc-finger</keyword>
<dbReference type="SMART" id="SM00355">
    <property type="entry name" value="ZnF_C2H2"/>
    <property type="match status" value="2"/>
</dbReference>
<dbReference type="GO" id="GO:0008270">
    <property type="term" value="F:zinc ion binding"/>
    <property type="evidence" value="ECO:0007669"/>
    <property type="project" value="UniProtKB-KW"/>
</dbReference>
<dbReference type="OMA" id="MSHETMS"/>
<dbReference type="PROSITE" id="PS50157">
    <property type="entry name" value="ZINC_FINGER_C2H2_2"/>
    <property type="match status" value="2"/>
</dbReference>
<name>A0A1C7M1R0_GRIFR</name>
<dbReference type="Pfam" id="PF13894">
    <property type="entry name" value="zf-C2H2_4"/>
    <property type="match status" value="1"/>
</dbReference>
<dbReference type="STRING" id="5627.A0A1C7M1R0"/>
<sequence>MFLGEMLEAGSIVISSRRISVRTRPAPATAILFLSLERRCRSIARHALPVAQNPTDRPPHLDAPTYKSLCALPPLSSPDASLNSPWTLHPVPHTSGQYSSRSSSSPSRGAHRSSNSSPPHSARPVQAHAYPQQHSPSQSGNIAQSYSYQQYPPSQAAHYPPQPVQDPAHAYPQYQAQGYSHQPAHPGSVSPTTHAAQHPPYYPQRAGAHSEAPHSAYQGSVASPSALRTLPFSGSRSAAGPGGQGQGGWVHGQRAGSPSAGSAQHMVHPSYGAQTQVPAYPSPRSGAPSQHHPSLSHATQYFPTPAQTVHSYQSAAASSSSAPTAIAAAPAPASQMSPPERAECELCRQTFSRKHDLKRHMQSAHTQTSHLCRHCDKGFSRADSLKRHQDNGCGDDA</sequence>
<dbReference type="EMBL" id="LUGG01000013">
    <property type="protein sequence ID" value="OBZ70668.1"/>
    <property type="molecule type" value="Genomic_DNA"/>
</dbReference>
<dbReference type="AlphaFoldDB" id="A0A1C7M1R0"/>
<evidence type="ECO:0000259" key="3">
    <source>
        <dbReference type="PROSITE" id="PS50157"/>
    </source>
</evidence>
<feature type="compositionally biased region" description="Polar residues" evidence="2">
    <location>
        <begin position="287"/>
        <end position="298"/>
    </location>
</feature>
<feature type="domain" description="C2H2-type" evidence="3">
    <location>
        <begin position="370"/>
        <end position="397"/>
    </location>
</feature>
<protein>
    <recommendedName>
        <fullName evidence="3">C2H2-type domain-containing protein</fullName>
    </recommendedName>
</protein>
<dbReference type="Pfam" id="PF00096">
    <property type="entry name" value="zf-C2H2"/>
    <property type="match status" value="1"/>
</dbReference>
<dbReference type="PROSITE" id="PS00028">
    <property type="entry name" value="ZINC_FINGER_C2H2_1"/>
    <property type="match status" value="1"/>
</dbReference>
<dbReference type="Proteomes" id="UP000092993">
    <property type="component" value="Unassembled WGS sequence"/>
</dbReference>
<dbReference type="InterPro" id="IPR036236">
    <property type="entry name" value="Znf_C2H2_sf"/>
</dbReference>
<evidence type="ECO:0000313" key="4">
    <source>
        <dbReference type="EMBL" id="OBZ70668.1"/>
    </source>
</evidence>
<comment type="caution">
    <text evidence="4">The sequence shown here is derived from an EMBL/GenBank/DDBJ whole genome shotgun (WGS) entry which is preliminary data.</text>
</comment>
<evidence type="ECO:0000313" key="5">
    <source>
        <dbReference type="Proteomes" id="UP000092993"/>
    </source>
</evidence>
<dbReference type="OrthoDB" id="8922241at2759"/>
<feature type="compositionally biased region" description="Polar residues" evidence="2">
    <location>
        <begin position="132"/>
        <end position="141"/>
    </location>
</feature>
<dbReference type="Gene3D" id="3.30.160.60">
    <property type="entry name" value="Classic Zinc Finger"/>
    <property type="match status" value="1"/>
</dbReference>
<proteinExistence type="predicted"/>
<gene>
    <name evidence="4" type="ORF">A0H81_09351</name>
</gene>
<feature type="compositionally biased region" description="Low complexity" evidence="2">
    <location>
        <begin position="99"/>
        <end position="117"/>
    </location>
</feature>
<feature type="region of interest" description="Disordered" evidence="2">
    <location>
        <begin position="81"/>
        <end position="141"/>
    </location>
</feature>
<accession>A0A1C7M1R0</accession>
<dbReference type="InterPro" id="IPR013087">
    <property type="entry name" value="Znf_C2H2_type"/>
</dbReference>
<organism evidence="4 5">
    <name type="scientific">Grifola frondosa</name>
    <name type="common">Maitake</name>
    <name type="synonym">Polyporus frondosus</name>
    <dbReference type="NCBI Taxonomy" id="5627"/>
    <lineage>
        <taxon>Eukaryota</taxon>
        <taxon>Fungi</taxon>
        <taxon>Dikarya</taxon>
        <taxon>Basidiomycota</taxon>
        <taxon>Agaricomycotina</taxon>
        <taxon>Agaricomycetes</taxon>
        <taxon>Polyporales</taxon>
        <taxon>Grifolaceae</taxon>
        <taxon>Grifola</taxon>
    </lineage>
</organism>
<keyword evidence="1" id="KW-0862">Zinc</keyword>
<feature type="domain" description="C2H2-type" evidence="3">
    <location>
        <begin position="342"/>
        <end position="370"/>
    </location>
</feature>
<reference evidence="4 5" key="1">
    <citation type="submission" date="2016-03" db="EMBL/GenBank/DDBJ databases">
        <title>Whole genome sequencing of Grifola frondosa 9006-11.</title>
        <authorList>
            <person name="Min B."/>
            <person name="Park H."/>
            <person name="Kim J.-G."/>
            <person name="Cho H."/>
            <person name="Oh Y.-L."/>
            <person name="Kong W.-S."/>
            <person name="Choi I.-G."/>
        </authorList>
    </citation>
    <scope>NUCLEOTIDE SEQUENCE [LARGE SCALE GENOMIC DNA]</scope>
    <source>
        <strain evidence="4 5">9006-11</strain>
    </source>
</reference>
<evidence type="ECO:0000256" key="2">
    <source>
        <dbReference type="SAM" id="MobiDB-lite"/>
    </source>
</evidence>
<feature type="region of interest" description="Disordered" evidence="2">
    <location>
        <begin position="178"/>
        <end position="298"/>
    </location>
</feature>